<dbReference type="EMBL" id="LAZR01008071">
    <property type="protein sequence ID" value="KKM81144.1"/>
    <property type="molecule type" value="Genomic_DNA"/>
</dbReference>
<protein>
    <submittedName>
        <fullName evidence="1">Uncharacterized protein</fullName>
    </submittedName>
</protein>
<proteinExistence type="predicted"/>
<dbReference type="AlphaFoldDB" id="A0A0F9KFY8"/>
<reference evidence="1" key="1">
    <citation type="journal article" date="2015" name="Nature">
        <title>Complex archaea that bridge the gap between prokaryotes and eukaryotes.</title>
        <authorList>
            <person name="Spang A."/>
            <person name="Saw J.H."/>
            <person name="Jorgensen S.L."/>
            <person name="Zaremba-Niedzwiedzka K."/>
            <person name="Martijn J."/>
            <person name="Lind A.E."/>
            <person name="van Eijk R."/>
            <person name="Schleper C."/>
            <person name="Guy L."/>
            <person name="Ettema T.J."/>
        </authorList>
    </citation>
    <scope>NUCLEOTIDE SEQUENCE</scope>
</reference>
<comment type="caution">
    <text evidence="1">The sequence shown here is derived from an EMBL/GenBank/DDBJ whole genome shotgun (WGS) entry which is preliminary data.</text>
</comment>
<accession>A0A0F9KFY8</accession>
<evidence type="ECO:0000313" key="1">
    <source>
        <dbReference type="EMBL" id="KKM81144.1"/>
    </source>
</evidence>
<organism evidence="1">
    <name type="scientific">marine sediment metagenome</name>
    <dbReference type="NCBI Taxonomy" id="412755"/>
    <lineage>
        <taxon>unclassified sequences</taxon>
        <taxon>metagenomes</taxon>
        <taxon>ecological metagenomes</taxon>
    </lineage>
</organism>
<gene>
    <name evidence="1" type="ORF">LCGC14_1332740</name>
</gene>
<sequence>MPGSPHVFGIQVYDTDGTTALANVKVSIRNETSNDTSSGNTNASGQIVFNLANSSIFTDGWTTGDRISYFVLYQGFEAKESVLVQDTGGTQVTLDLAAATVAPSLRYFTVSDFLDYFQVSAFDEDNANGIKPQTIVKVGQMVEKRIDNLTYRKWDNNAGSYYSNSEELHTAKTRQRVFWLKNTPVFSISRFEVNVGLPSQAEEWFNIMYLLLDACDATTDWSASTDGVIALNTTNNQVNEGTGALNITKTGGTVDNVTYSKTLSTTFDFTRSEFRLDFYCEDITELVATGSTAVEIRIGSDSSNYYAYVFDRTKIGQAAWSTLTIKFDSDASDASTTGSPDATACDYVAIKITYASSATTVTVGDNRLDYIRFNSKEDLNINLPSGRVEITDATDYLPEPGKDQVRATYLQGASSVDEDIKLLAILMTGKNFAKRTLQRLNISASEVAGLSSSIQNLSVDDQEIKSILQTKSFPPIGNMWNEKPTY</sequence>
<name>A0A0F9KFY8_9ZZZZ</name>